<evidence type="ECO:0000313" key="2">
    <source>
        <dbReference type="EMBL" id="CAJ0573970.1"/>
    </source>
</evidence>
<evidence type="ECO:0000256" key="1">
    <source>
        <dbReference type="SAM" id="Phobius"/>
    </source>
</evidence>
<keyword evidence="1" id="KW-1133">Transmembrane helix</keyword>
<feature type="transmembrane region" description="Helical" evidence="1">
    <location>
        <begin position="133"/>
        <end position="150"/>
    </location>
</feature>
<protein>
    <submittedName>
        <fullName evidence="2">Uncharacterized protein</fullName>
    </submittedName>
</protein>
<dbReference type="Proteomes" id="UP001177023">
    <property type="component" value="Unassembled WGS sequence"/>
</dbReference>
<organism evidence="2 3">
    <name type="scientific">Mesorhabditis spiculigera</name>
    <dbReference type="NCBI Taxonomy" id="96644"/>
    <lineage>
        <taxon>Eukaryota</taxon>
        <taxon>Metazoa</taxon>
        <taxon>Ecdysozoa</taxon>
        <taxon>Nematoda</taxon>
        <taxon>Chromadorea</taxon>
        <taxon>Rhabditida</taxon>
        <taxon>Rhabditina</taxon>
        <taxon>Rhabditomorpha</taxon>
        <taxon>Rhabditoidea</taxon>
        <taxon>Rhabditidae</taxon>
        <taxon>Mesorhabditinae</taxon>
        <taxon>Mesorhabditis</taxon>
    </lineage>
</organism>
<comment type="caution">
    <text evidence="2">The sequence shown here is derived from an EMBL/GenBank/DDBJ whole genome shotgun (WGS) entry which is preliminary data.</text>
</comment>
<keyword evidence="3" id="KW-1185">Reference proteome</keyword>
<feature type="transmembrane region" description="Helical" evidence="1">
    <location>
        <begin position="67"/>
        <end position="90"/>
    </location>
</feature>
<keyword evidence="1" id="KW-0812">Transmembrane</keyword>
<gene>
    <name evidence="2" type="ORF">MSPICULIGERA_LOCUS12314</name>
</gene>
<feature type="transmembrane region" description="Helical" evidence="1">
    <location>
        <begin position="102"/>
        <end position="127"/>
    </location>
</feature>
<feature type="transmembrane region" description="Helical" evidence="1">
    <location>
        <begin position="32"/>
        <end position="55"/>
    </location>
</feature>
<accession>A0AA36CRH9</accession>
<proteinExistence type="predicted"/>
<feature type="non-terminal residue" evidence="2">
    <location>
        <position position="164"/>
    </location>
</feature>
<evidence type="ECO:0000313" key="3">
    <source>
        <dbReference type="Proteomes" id="UP001177023"/>
    </source>
</evidence>
<dbReference type="AlphaFoldDB" id="A0AA36CRH9"/>
<dbReference type="EMBL" id="CATQJA010002625">
    <property type="protein sequence ID" value="CAJ0573970.1"/>
    <property type="molecule type" value="Genomic_DNA"/>
</dbReference>
<name>A0AA36CRH9_9BILA</name>
<sequence>MYSEQQPNRLTHSCEISTGAFQHHYWKLIGKWALIVWGVLLTVGFGFNIYLMVTVITGQTQLNQQQIIMTAIAVAHSLIVQLIGITACALGVQGIIHKNKVYVKYCFFALIAMMTVVILGHVALVIYTHNYQRLIGLWICLWIGLLMLIIRKNLEALEYCEMCY</sequence>
<keyword evidence="1" id="KW-0472">Membrane</keyword>
<reference evidence="2" key="1">
    <citation type="submission" date="2023-06" db="EMBL/GenBank/DDBJ databases">
        <authorList>
            <person name="Delattre M."/>
        </authorList>
    </citation>
    <scope>NUCLEOTIDE SEQUENCE</scope>
    <source>
        <strain evidence="2">AF72</strain>
    </source>
</reference>